<dbReference type="PANTHER" id="PTHR11432:SF3">
    <property type="entry name" value="NADH-UBIQUINONE OXIDOREDUCTASE CHAIN 1"/>
    <property type="match status" value="1"/>
</dbReference>
<keyword evidence="2 5" id="KW-0812">Transmembrane</keyword>
<evidence type="ECO:0000256" key="6">
    <source>
        <dbReference type="RuleBase" id="RU000471"/>
    </source>
</evidence>
<dbReference type="PANTHER" id="PTHR11432">
    <property type="entry name" value="NADH DEHYDROGENASE SUBUNIT 1"/>
    <property type="match status" value="1"/>
</dbReference>
<keyword evidence="5" id="KW-1278">Translocase</keyword>
<comment type="subunit">
    <text evidence="5">NDH-1 is composed of 14 different subunits. Subunits NuoA, H, J, K, L, M, N constitute the membrane sector of the complex.</text>
</comment>
<dbReference type="GO" id="GO:0048038">
    <property type="term" value="F:quinone binding"/>
    <property type="evidence" value="ECO:0007669"/>
    <property type="project" value="UniProtKB-KW"/>
</dbReference>
<dbReference type="InterPro" id="IPR001694">
    <property type="entry name" value="NADH_UbQ_OxRdtase_su1/FPO"/>
</dbReference>
<organism evidence="7">
    <name type="scientific">uncultured Gemmatimonadota bacterium</name>
    <dbReference type="NCBI Taxonomy" id="203437"/>
    <lineage>
        <taxon>Bacteria</taxon>
        <taxon>Pseudomonadati</taxon>
        <taxon>Gemmatimonadota</taxon>
        <taxon>environmental samples</taxon>
    </lineage>
</organism>
<keyword evidence="7" id="KW-0560">Oxidoreductase</keyword>
<feature type="transmembrane region" description="Helical" evidence="5">
    <location>
        <begin position="172"/>
        <end position="190"/>
    </location>
</feature>
<dbReference type="PROSITE" id="PS00668">
    <property type="entry name" value="COMPLEX1_ND1_2"/>
    <property type="match status" value="1"/>
</dbReference>
<dbReference type="AlphaFoldDB" id="A0A6J4MVX4"/>
<proteinExistence type="inferred from homology"/>
<keyword evidence="4 5" id="KW-0472">Membrane</keyword>
<feature type="transmembrane region" description="Helical" evidence="5">
    <location>
        <begin position="345"/>
        <end position="364"/>
    </location>
</feature>
<feature type="transmembrane region" description="Helical" evidence="5">
    <location>
        <begin position="129"/>
        <end position="152"/>
    </location>
</feature>
<feature type="transmembrane region" description="Helical" evidence="5">
    <location>
        <begin position="85"/>
        <end position="109"/>
    </location>
</feature>
<dbReference type="EC" id="7.1.1.-" evidence="5"/>
<protein>
    <recommendedName>
        <fullName evidence="5">NADH-quinone oxidoreductase subunit H</fullName>
        <ecNumber evidence="5">7.1.1.-</ecNumber>
    </recommendedName>
    <alternativeName>
        <fullName evidence="5">NADH dehydrogenase I subunit H</fullName>
    </alternativeName>
    <alternativeName>
        <fullName evidence="5">NDH-1 subunit H</fullName>
    </alternativeName>
</protein>
<comment type="catalytic activity">
    <reaction evidence="5">
        <text>a quinone + NADH + 5 H(+)(in) = a quinol + NAD(+) + 4 H(+)(out)</text>
        <dbReference type="Rhea" id="RHEA:57888"/>
        <dbReference type="ChEBI" id="CHEBI:15378"/>
        <dbReference type="ChEBI" id="CHEBI:24646"/>
        <dbReference type="ChEBI" id="CHEBI:57540"/>
        <dbReference type="ChEBI" id="CHEBI:57945"/>
        <dbReference type="ChEBI" id="CHEBI:132124"/>
    </reaction>
</comment>
<reference evidence="7" key="1">
    <citation type="submission" date="2020-02" db="EMBL/GenBank/DDBJ databases">
        <authorList>
            <person name="Meier V. D."/>
        </authorList>
    </citation>
    <scope>NUCLEOTIDE SEQUENCE</scope>
    <source>
        <strain evidence="7">AVDCRST_MAG68</strain>
    </source>
</reference>
<dbReference type="EMBL" id="CADCTW010000230">
    <property type="protein sequence ID" value="CAA9368089.1"/>
    <property type="molecule type" value="Genomic_DNA"/>
</dbReference>
<evidence type="ECO:0000256" key="4">
    <source>
        <dbReference type="ARBA" id="ARBA00023136"/>
    </source>
</evidence>
<name>A0A6J4MVX4_9BACT</name>
<feature type="transmembrane region" description="Helical" evidence="5">
    <location>
        <begin position="258"/>
        <end position="282"/>
    </location>
</feature>
<feature type="transmembrane region" description="Helical" evidence="5">
    <location>
        <begin position="202"/>
        <end position="221"/>
    </location>
</feature>
<keyword evidence="5" id="KW-0874">Quinone</keyword>
<keyword evidence="5" id="KW-1003">Cell membrane</keyword>
<dbReference type="GO" id="GO:0003954">
    <property type="term" value="F:NADH dehydrogenase activity"/>
    <property type="evidence" value="ECO:0007669"/>
    <property type="project" value="TreeGrafter"/>
</dbReference>
<dbReference type="GO" id="GO:0009060">
    <property type="term" value="P:aerobic respiration"/>
    <property type="evidence" value="ECO:0007669"/>
    <property type="project" value="TreeGrafter"/>
</dbReference>
<evidence type="ECO:0000256" key="1">
    <source>
        <dbReference type="ARBA" id="ARBA00004141"/>
    </source>
</evidence>
<evidence type="ECO:0000313" key="7">
    <source>
        <dbReference type="EMBL" id="CAA9368089.1"/>
    </source>
</evidence>
<keyword evidence="5 7" id="KW-0830">Ubiquinone</keyword>
<evidence type="ECO:0000256" key="5">
    <source>
        <dbReference type="HAMAP-Rule" id="MF_01350"/>
    </source>
</evidence>
<feature type="transmembrane region" description="Helical" evidence="5">
    <location>
        <begin position="15"/>
        <end position="39"/>
    </location>
</feature>
<comment type="similarity">
    <text evidence="5 6">Belongs to the complex I subunit 1 family.</text>
</comment>
<comment type="function">
    <text evidence="5">NDH-1 shuttles electrons from NADH, via FMN and iron-sulfur (Fe-S) centers, to quinones in the respiratory chain. The immediate electron acceptor for the enzyme in this species is believed to be ubiquinone. Couples the redox reaction to proton translocation (for every two electrons transferred, four hydrogen ions are translocated across the cytoplasmic membrane), and thus conserves the redox energy in a proton gradient. This subunit may bind ubiquinone.</text>
</comment>
<dbReference type="HAMAP" id="MF_01350">
    <property type="entry name" value="NDH1_NuoH"/>
    <property type="match status" value="1"/>
</dbReference>
<evidence type="ECO:0000256" key="2">
    <source>
        <dbReference type="ARBA" id="ARBA00022692"/>
    </source>
</evidence>
<keyword evidence="5 6" id="KW-0520">NAD</keyword>
<feature type="transmembrane region" description="Helical" evidence="5">
    <location>
        <begin position="384"/>
        <end position="406"/>
    </location>
</feature>
<sequence length="449" mass="49397">MQNVSQLQPLTDTGYLIASIVRVLLVFVALLGIVAYLTLLERKVSAWMQDRIGPNRVGRGGFGQPIADGIKNILKEETNPAEANAVFFTLAPMLSIIPAMVTFAVIPFASPLRLGNTVIPMVVADLPVGILFLLAFSSLGVYGIVIAGWASYNKYALLGGLRAGAQMISYEIALGLALMSIFFVVGNVTLPEVVYRQQEMNLWFAAQFSVSFLFFWIASFAETNRLPFDLPEAESELVTGYHTEYSSMKFSMFFISEYAHVLTVSALMATLFLGGWDIPGWGRDDMLGFDAQGQWVGQRPEWWLTLLTLGMFGAKTFFFIMVFMIVRWTVPRFRYDQVMDLGWKIMLPAALTAVVVTAATVLALDSFGVRPEKLYGPTILGRQFVPLYGLVLAAVNAVMLAAVVWIMDKGHVLAGTGAMEAKRAHAQELARRRTAQRPVRVPVGGAAQP</sequence>
<accession>A0A6J4MVX4</accession>
<feature type="transmembrane region" description="Helical" evidence="5">
    <location>
        <begin position="302"/>
        <end position="325"/>
    </location>
</feature>
<dbReference type="Pfam" id="PF00146">
    <property type="entry name" value="NADHdh"/>
    <property type="match status" value="1"/>
</dbReference>
<keyword evidence="3 5" id="KW-1133">Transmembrane helix</keyword>
<dbReference type="NCBIfam" id="NF004741">
    <property type="entry name" value="PRK06076.1-2"/>
    <property type="match status" value="1"/>
</dbReference>
<comment type="subcellular location">
    <subcellularLocation>
        <location evidence="5 6">Cell membrane</location>
        <topology evidence="5 6">Multi-pass membrane protein</topology>
    </subcellularLocation>
    <subcellularLocation>
        <location evidence="1">Membrane</location>
        <topology evidence="1">Multi-pass membrane protein</topology>
    </subcellularLocation>
</comment>
<gene>
    <name evidence="5" type="primary">nuoH</name>
    <name evidence="7" type="ORF">AVDCRST_MAG68-5508</name>
</gene>
<dbReference type="GO" id="GO:0016655">
    <property type="term" value="F:oxidoreductase activity, acting on NAD(P)H, quinone or similar compound as acceptor"/>
    <property type="evidence" value="ECO:0007669"/>
    <property type="project" value="UniProtKB-UniRule"/>
</dbReference>
<dbReference type="InterPro" id="IPR018086">
    <property type="entry name" value="NADH_UbQ_OxRdtase_su1_CS"/>
</dbReference>
<dbReference type="GO" id="GO:0005886">
    <property type="term" value="C:plasma membrane"/>
    <property type="evidence" value="ECO:0007669"/>
    <property type="project" value="UniProtKB-SubCell"/>
</dbReference>
<evidence type="ECO:0000256" key="3">
    <source>
        <dbReference type="ARBA" id="ARBA00022989"/>
    </source>
</evidence>